<keyword evidence="3 6" id="KW-0812">Transmembrane</keyword>
<dbReference type="EMBL" id="JAUSVO010000002">
    <property type="protein sequence ID" value="MDQ0437532.1"/>
    <property type="molecule type" value="Genomic_DNA"/>
</dbReference>
<proteinExistence type="predicted"/>
<dbReference type="InterPro" id="IPR043428">
    <property type="entry name" value="LivM-like"/>
</dbReference>
<dbReference type="Proteomes" id="UP001241603">
    <property type="component" value="Unassembled WGS sequence"/>
</dbReference>
<feature type="transmembrane region" description="Helical" evidence="6">
    <location>
        <begin position="221"/>
        <end position="244"/>
    </location>
</feature>
<feature type="transmembrane region" description="Helical" evidence="6">
    <location>
        <begin position="117"/>
        <end position="136"/>
    </location>
</feature>
<dbReference type="PANTHER" id="PTHR30482:SF10">
    <property type="entry name" value="HIGH-AFFINITY BRANCHED-CHAIN AMINO ACID TRANSPORT PROTEIN BRAE"/>
    <property type="match status" value="1"/>
</dbReference>
<feature type="transmembrane region" description="Helical" evidence="6">
    <location>
        <begin position="256"/>
        <end position="281"/>
    </location>
</feature>
<feature type="transmembrane region" description="Helical" evidence="6">
    <location>
        <begin position="170"/>
        <end position="200"/>
    </location>
</feature>
<keyword evidence="8" id="KW-1185">Reference proteome</keyword>
<dbReference type="RefSeq" id="WP_266348446.1">
    <property type="nucleotide sequence ID" value="NZ_JAPKNG010000002.1"/>
</dbReference>
<keyword evidence="4 6" id="KW-1133">Transmembrane helix</keyword>
<keyword evidence="5 6" id="KW-0472">Membrane</keyword>
<evidence type="ECO:0000256" key="1">
    <source>
        <dbReference type="ARBA" id="ARBA00004651"/>
    </source>
</evidence>
<feature type="transmembrane region" description="Helical" evidence="6">
    <location>
        <begin position="7"/>
        <end position="29"/>
    </location>
</feature>
<feature type="transmembrane region" description="Helical" evidence="6">
    <location>
        <begin position="87"/>
        <end position="110"/>
    </location>
</feature>
<dbReference type="CDD" id="cd06581">
    <property type="entry name" value="TM_PBP1_LivM_like"/>
    <property type="match status" value="1"/>
</dbReference>
<feature type="transmembrane region" description="Helical" evidence="6">
    <location>
        <begin position="35"/>
        <end position="54"/>
    </location>
</feature>
<comment type="subcellular location">
    <subcellularLocation>
        <location evidence="1">Cell membrane</location>
        <topology evidence="1">Multi-pass membrane protein</topology>
    </subcellularLocation>
</comment>
<reference evidence="7 8" key="1">
    <citation type="submission" date="2023-07" db="EMBL/GenBank/DDBJ databases">
        <title>Genomic Encyclopedia of Type Strains, Phase IV (KMG-IV): sequencing the most valuable type-strain genomes for metagenomic binning, comparative biology and taxonomic classification.</title>
        <authorList>
            <person name="Goeker M."/>
        </authorList>
    </citation>
    <scope>NUCLEOTIDE SEQUENCE [LARGE SCALE GENOMIC DNA]</scope>
    <source>
        <strain evidence="7 8">B6-8</strain>
    </source>
</reference>
<organism evidence="7 8">
    <name type="scientific">Kaistia dalseonensis</name>
    <dbReference type="NCBI Taxonomy" id="410840"/>
    <lineage>
        <taxon>Bacteria</taxon>
        <taxon>Pseudomonadati</taxon>
        <taxon>Pseudomonadota</taxon>
        <taxon>Alphaproteobacteria</taxon>
        <taxon>Hyphomicrobiales</taxon>
        <taxon>Kaistiaceae</taxon>
        <taxon>Kaistia</taxon>
    </lineage>
</organism>
<feature type="transmembrane region" description="Helical" evidence="6">
    <location>
        <begin position="293"/>
        <end position="313"/>
    </location>
</feature>
<feature type="transmembrane region" description="Helical" evidence="6">
    <location>
        <begin position="61"/>
        <end position="81"/>
    </location>
</feature>
<evidence type="ECO:0000256" key="6">
    <source>
        <dbReference type="SAM" id="Phobius"/>
    </source>
</evidence>
<evidence type="ECO:0000313" key="7">
    <source>
        <dbReference type="EMBL" id="MDQ0437532.1"/>
    </source>
</evidence>
<keyword evidence="2" id="KW-1003">Cell membrane</keyword>
<evidence type="ECO:0000313" key="8">
    <source>
        <dbReference type="Proteomes" id="UP001241603"/>
    </source>
</evidence>
<accession>A0ABU0H680</accession>
<evidence type="ECO:0000256" key="2">
    <source>
        <dbReference type="ARBA" id="ARBA00022475"/>
    </source>
</evidence>
<name>A0ABU0H680_9HYPH</name>
<evidence type="ECO:0000256" key="3">
    <source>
        <dbReference type="ARBA" id="ARBA00022692"/>
    </source>
</evidence>
<sequence length="329" mass="34653">MKLSSATLVGLVALIFFVVLPFIVSDWVAADFGIYFAYALFAVSLCFVWGHAGLLSLGHAVYFGIGAYAMSLVTLGMVPGLPELHSTWVGLAAAIVLSTVAAAVVGWFFFANRGLKGAFLGIVTVALAVIVERLAINSSYLGGMNGLMSVPPITLGLNGDGPEIYDPLPIYYIGLTLLAVAIAAMMRVSASRFGVSLAALRENELRLWTLGHDVAKLKIAAFALSGGLAGLAGAFFVVQFGFAAPSLIGFSLSADVLIWVALGGRNALIAAALGAVAVRFLESRLSNLMGATWPLVLGMVFMASVIFFPKGIFGELIDRLDRWRDRANG</sequence>
<evidence type="ECO:0000256" key="4">
    <source>
        <dbReference type="ARBA" id="ARBA00022989"/>
    </source>
</evidence>
<evidence type="ECO:0000256" key="5">
    <source>
        <dbReference type="ARBA" id="ARBA00023136"/>
    </source>
</evidence>
<comment type="caution">
    <text evidence="7">The sequence shown here is derived from an EMBL/GenBank/DDBJ whole genome shotgun (WGS) entry which is preliminary data.</text>
</comment>
<dbReference type="PANTHER" id="PTHR30482">
    <property type="entry name" value="HIGH-AFFINITY BRANCHED-CHAIN AMINO ACID TRANSPORT SYSTEM PERMEASE"/>
    <property type="match status" value="1"/>
</dbReference>
<protein>
    <submittedName>
        <fullName evidence="7">ABC-type branched-subunit amino acid transport system permease subunit</fullName>
    </submittedName>
</protein>
<gene>
    <name evidence="7" type="ORF">QO014_001917</name>
</gene>
<dbReference type="Pfam" id="PF02653">
    <property type="entry name" value="BPD_transp_2"/>
    <property type="match status" value="1"/>
</dbReference>
<dbReference type="InterPro" id="IPR001851">
    <property type="entry name" value="ABC_transp_permease"/>
</dbReference>